<dbReference type="STRING" id="742726.HMPREF9448_00918"/>
<proteinExistence type="predicted"/>
<dbReference type="HOGENOM" id="CLU_224139_0_0_10"/>
<organism evidence="1 2">
    <name type="scientific">Barnesiella intestinihominis YIT 11860</name>
    <dbReference type="NCBI Taxonomy" id="742726"/>
    <lineage>
        <taxon>Bacteria</taxon>
        <taxon>Pseudomonadati</taxon>
        <taxon>Bacteroidota</taxon>
        <taxon>Bacteroidia</taxon>
        <taxon>Bacteroidales</taxon>
        <taxon>Barnesiellaceae</taxon>
        <taxon>Barnesiella</taxon>
    </lineage>
</organism>
<protein>
    <recommendedName>
        <fullName evidence="3">Polymorphic outer membrane protein</fullName>
    </recommendedName>
</protein>
<dbReference type="InterPro" id="IPR006626">
    <property type="entry name" value="PbH1"/>
</dbReference>
<sequence length="4559" mass="493923">MLNGRNREIIDFAGRVSDVSKRMGYSAGLLLLFLLSLTSLPVEAQSNIQPAQPAFNLRRIYVSPEGAGTFDGSSWANAAKGSDLQMILRSTDTWNAINSTLQIWIAAGTYVPTEPLLPGDEQSASFVLKGNQVVVYGGFRGQVFDDLGALVYEGENSLEEREYGNVYSGDRQEPWALKNQTILSGDRLRNDVVGTDNMFSSLDPTQNTTRTDNLHTVVTFDPSSVDVMLDGITIVGGSADGDGNSGRGGGVSLDGIGCGIQRCLFYFNFASKGGAVYMHKNSGSDSQPCFVYNSVLVSNSAFRRDGFGYGGGIYSEAGVVFDNVVYNNNGGGICVYDETSIVNNTIVNNQLYGIGRPADTDVAGSSISVSNSVIWSINPLNHAGLKGFDALVDRVSNCAIVDWDETKGNDNISLLPYNDHTGSVPNFINPTTQIGAILEPVYADLGVSFLLRQNSVLLSKAEGSWMTTLNTYYGTDVSYDIAGKPRIVSKTLDIGAYQYQPVSGRNILYVRQLSPDEPPLADGEVRDGSTWRLAVQDVQMAIDQLYARNVVGEVWVAGGTYYPTAAFTDESGIRGRTERHRSFIMRSGISVYGGFRGQTGDEGINNSTTRPRDPDHLDVQWAFANRTIFSGDVDRNDDSQKGWRWNAGEKKWEQYYGRNSYHVVWFASEGFNERTTKYEAVTAKPLPVETTLDGVVVTGGCADYGERGESTRMGGGIYLTENGVVSNCIIYQNFALTRGGGVMMNNGGMLVNSMVFRNASPGVQVRNGLGGGVYILGNGTVFRTVITNNTARVGGGVYVDEAEYNNPAYEESLDDMYRGVLVNTLVSNNTSSSDAGAVYFDKLGGLSSSTVVKNYCSAVASDQEGNSGGMIVDGYGIVYNSVLWGNATLEHTRQFYGKNGKTAESNVPASIQVYNTALQNLSNTIWGVNTVTQKTYALSDQNSKGRSSIAYDSSFPDFTNVRVGNVDVINNEAGVYQTTAADVEGTQTLDNALRTIYDVQRWVPSEFSALQRKGGSQSEAPYVRYAPVKTQFYVAMTDILSKAFVEPRVLGAFASDRPSLQYSVIEDNGVKKLVIFVDPSVDTDLSGESWESPIISGNSAIEYLAELPDTEYPGCPREIWVKEGTINPVWKAIGSDRRTSSVVLRGGVSLYGGFNSKLRGTEGSTVPGRTFVPTGSDVAEPMRNPVDFRTVFDGTLAGGNLYHVVTMSDDGEAILDGFHIVNGNASTGSSVIKTGGGVLHEYGTLYIRNCMIENNVATNGAGIVMLGTTKKLVMTNTVVNNNTNTGLASESFYSAITLENDARLNHCTIIHNNAPGICAMNGQLRLYNSVLWGNTSTGTIAPEDIQITGEATTLDIRNNAIQNAPEEWNLWSENIQLSVVQGDPLYPAFVNPTRNVGAVSSGYDTPLGGPARFEPTCESPLVIAGDESIVGDPDLALDADITGHNFAVGGAPDIGAYEATCLNPVGSVLYVRSGPAGTASSPQTSYFGTGDGSSWANAINGNAWYGFDDGLPYDQIEYDSRDATDYITGLQYAVNEAYKTSLKKDGSGRIAYETLNYTDYTYNQTNGRSASVQIPVGVDTTALVEVWVAEGEYTSRRGFFMRDAVQVYGGFPKTGTPGKDERNPRVYNTIIQTMTTAEANAVTSLDGYAPYFDMDAGGSTSQFYELNSRYDNANKVRRVLTQPFPYYEDGGRLEAGSQGQASTETNNVALNPFVIETIWDGFIIQNGRTRIRHGKDGGAGVALRKNGRLENCIIRNNYNVASRSRGGGAFCNDGTFSNCSFFNNDMPALGSDYGEQYGGGVYMRYGTLYNCVFAGNSVSGGNSNGQAVYIEVADFYNNTIADNSGSGAAIYCGYWFADGAANIYNTIIYNNSGSSQVQAHSNVVLRTSHCCYPSGSISGVSGANLTQDNIINQVPQFVDRSSGNKENNDYRLQGTSPCINAGNNSPEGITLPETDMDYTDRFKDCSIDIGAYEIDQSEPIMPAIKTIDGEQVGVIYVTKAANGTVDGSSWANAACEAKLQKALNWAGYIIHNKETYASGRYRDITRIQVRIAKGTYYPTDVVLPDQPRTASFIIPAGIEVYGGFAGISDDETVDGRNMRLNRTFFNGMIGSSTEESAYRVVTFGMKQHKDNATMPAEGAAYYDDPNPEIALLNGVYIVYGNANHPSDEEWQSGGGVKVTSNGLLQNCAVFNCAASDKGGGVYLAPGGRITGSIVYNNVGANGGGIYADDSSMVVNCTVVDNTTVNNGSGGGISIGVKPIIINSVFWMNDSGNGKNIYGNMSQQVDTTFTGVRYQNYIFNHCAVEGIKVVGFGNMALTSTNENTSTIVGLNAPGFTDPDNLDFTLKRVSALIRAGIGAEQPGSPLMEALHVSRLDLLGTNRFYKEDSSLRDYFEIGAFAYDGIFVIDPAGDTEAEKGADGIYRLYVSQTAQGLANGRSWRNALGDIQQALDYFGNDANFEHDPNKDTRRCEIWVSKGTYNPKTSVKEDNWGTSFILNRYSSIYGGFRGSNLPYYESWIESFKVEPSKRVDATGVWNKGDYSYTLGGNGEITFYPEVKALEDEPSSWFLHFTTDEKSPSSPVVTVNGFQLPHELELPVIATDSTTEYIYDLRYLAIGNTDWATAPVIEAVRVSGLPAGVKLYSATIDNRKNSTTVSTEILDTDILHQTSTGVPYDASVSLNNLSQAEKSNTYSSNVSDYYAAGNSAGAYGMHYCPSSNWASITVSGNDGVVLTNERERVLWWYNYFNPSLGAYFRFPQAVKYERTNPSNRYLHATIHITDLSKGNEDGRLRIQLYSTAGVRKSLLINGRVSNGEYNLTVDLKTGLVYNGASSVEISDEENTLSDGDMLSLVSVHPYFGGEAAYTVEISDITIDNKNQSGNTVSELDINIVTEEETQAMPSSDQYYEGEAFLSERPRQDWNGNGLLEDFEYANETILSGDIGGGSGNSHVAYYEDSEATRRVVLDGIKMVKGNSSCIDHGGGALCALAPIALRNCQLLLNTADFGGGAVYASDIEIYGSILGGNEASGKSGGAVYLREGGKSLIVNTVIYNNTASTGSAYYAESGSTSQLINNTIVRNAYAENVSGDVTSGSTVYSASTAGNNLTNTVIWGNDDAERINADHWEIITSAADVDEDAGNFEVFLDRANEAVMGPRFGFPSDYAGAGNYFASADFSLPSLSTLVNRGTNGGTRRLNTVIEMNPDGSVKSTTITTEPVVLDGSGKGYYAVQKVSGRENVPDTLNSKWRITKEPDTYHIIKKDGVDMIDVKEWKEGTIDIGAYEYETVSLTPFGGNILYVKSSEAVSDKENNGETWERATSNIHQAIQVLLLSPNKKDKYIKIASGDYVPFLQDGTSGYSFVLEKPDVGNLEYSTKSLTLRGGYPNNITGTDVAMDNLRDPILYPTYIRGNRNDSKHLVYIDESMDTAGENGALAPVNIEGFTFVGGNAADATGEGSTGAAVYAANGSTTIRNSVFVDNTAAGEKGAAVYLNKGNIYNTVLHSNKAWGLALNGTGNIVSNTIADNSKGGLYARGALVAEPLQIYNNIFWRNYTSAVPTVGDLNNQIDVQNATLYSNAVQVDDATAEQPNAEYVYWNSSAGVVLGDKAANINKTLSSDNEDMSYGPRFEAPDEATPLDKKYNIRPGRKLINTGYRYMTGDSYNKAENDKWYTDLFAYYPFGSVEEPVAPGDSLARVMFVDAGGNRRIAGNSIDIGAYEYQRLFYPNLYVKLNGFGLGSSWDDAMGDLQEAIYSAYYSGDPEESGTYGTVWVAGGDYVLPTTLQWMANVKVYGGFRGTNETKLTQRPGLLEKNAPESILSVEAEGVPVVRSDNDRAAGTIVENWAELNGFHITGSKNSSAVIVADSFAIVNSVIYNNVNPDGAVVETDGLLYNVLVHDNTVKEGSSAVVLDEHAAAIHVTAPGEGAQIGGTGKIINTINGEVTSVSGNAYSPLYVGDYITDDTHLRYQLSDQKDAVLFGIGALQETGVDHEGNPVTTIGGYTVPKIRNGKEYTDIIDLSTDCDVLGNVRLFTDKFHGEGEVIRPDYGCFETWNTTPQKVVNVSDNYYPHAGSVVYVGKESEVRLTDALTKDFAPSYLLLHHAAGLWTGEHAVSLYNLAIERDLKPLINDTTASWDMVSLPFSLEVGNGTMLNGITIDGLPVEAIQAGDESGDDKNRLYLYEYDGAKRAEDLYSVVAPQNSKYWAFENNQMGANVGYLMATPSASDAVTVRFSKSSSALPVYEESAEEGKSILLKQHNLKTLVGGRPHFTYKENMGWNLFGVPYLCSYTTERMSIDHILYTYDPEASRFVSINSWEGNTIAPFSAVFTQTATVKESEELLFAKPVIPLNTLPTPHGVQLKISGSNLSAGCDYVSVIADNVYGEPMNFDMGNDALKMMSFDPRIPQIYVYNEKGVRFAHTQTADIEGETPVGIYTGESGIYEISLTEDSEYDRYDAVVLTDRSTGRKVDLKHVPYSFTVDDRAMETGRFSLSFKTLSDEMQQPTFYSLGKRQLRIVNLQGGESIGIYDTLGRQRASRKAYGESEEFELESGVYMIRIEGSSLVKGKVVVK</sequence>
<dbReference type="InterPro" id="IPR012334">
    <property type="entry name" value="Pectin_lyas_fold"/>
</dbReference>
<dbReference type="InterPro" id="IPR059226">
    <property type="entry name" value="Choice_anch_Q_dom"/>
</dbReference>
<dbReference type="PANTHER" id="PTHR11319:SF35">
    <property type="entry name" value="OUTER MEMBRANE PROTEIN PMPC-RELATED"/>
    <property type="match status" value="1"/>
</dbReference>
<dbReference type="eggNOG" id="COG3210">
    <property type="taxonomic scope" value="Bacteria"/>
</dbReference>
<reference evidence="1 2" key="1">
    <citation type="submission" date="2012-08" db="EMBL/GenBank/DDBJ databases">
        <title>The Genome Sequence of Barnesiella intestinihominis YIT 11860.</title>
        <authorList>
            <consortium name="The Broad Institute Genome Sequencing Platform"/>
            <person name="Earl A."/>
            <person name="Ward D."/>
            <person name="Feldgarden M."/>
            <person name="Gevers D."/>
            <person name="Morotomi M."/>
            <person name="Walker B."/>
            <person name="Young S.K."/>
            <person name="Zeng Q."/>
            <person name="Gargeya S."/>
            <person name="Fitzgerald M."/>
            <person name="Haas B."/>
            <person name="Abouelleil A."/>
            <person name="Alvarado L."/>
            <person name="Arachchi H.M."/>
            <person name="Berlin A.M."/>
            <person name="Chapman S.B."/>
            <person name="Goldberg J."/>
            <person name="Griggs A."/>
            <person name="Gujja S."/>
            <person name="Hansen M."/>
            <person name="Howarth C."/>
            <person name="Imamovic A."/>
            <person name="Larimer J."/>
            <person name="McCowen C."/>
            <person name="Montmayeur A."/>
            <person name="Murphy C."/>
            <person name="Neiman D."/>
            <person name="Pearson M."/>
            <person name="Priest M."/>
            <person name="Roberts A."/>
            <person name="Saif S."/>
            <person name="Shea T."/>
            <person name="Sisk P."/>
            <person name="Sykes S."/>
            <person name="Wortman J."/>
            <person name="Nusbaum C."/>
            <person name="Birren B."/>
        </authorList>
    </citation>
    <scope>NUCLEOTIDE SEQUENCE [LARGE SCALE GENOMIC DNA]</scope>
    <source>
        <strain evidence="1 2">YIT 11860</strain>
    </source>
</reference>
<evidence type="ECO:0000313" key="1">
    <source>
        <dbReference type="EMBL" id="EJZ65187.1"/>
    </source>
</evidence>
<dbReference type="SMART" id="SM00710">
    <property type="entry name" value="PbH1"/>
    <property type="match status" value="21"/>
</dbReference>
<dbReference type="PATRIC" id="fig|742726.3.peg.981"/>
<name>K0X113_9BACT</name>
<dbReference type="OrthoDB" id="8901262at2"/>
<comment type="caution">
    <text evidence="1">The sequence shown here is derived from an EMBL/GenBank/DDBJ whole genome shotgun (WGS) entry which is preliminary data.</text>
</comment>
<dbReference type="EMBL" id="ADLE01000007">
    <property type="protein sequence ID" value="EJZ65187.1"/>
    <property type="molecule type" value="Genomic_DNA"/>
</dbReference>
<dbReference type="InterPro" id="IPR011050">
    <property type="entry name" value="Pectin_lyase_fold/virulence"/>
</dbReference>
<dbReference type="eggNOG" id="COG5492">
    <property type="taxonomic scope" value="Bacteria"/>
</dbReference>
<dbReference type="SUPFAM" id="SSF51126">
    <property type="entry name" value="Pectin lyase-like"/>
    <property type="match status" value="8"/>
</dbReference>
<dbReference type="GeneID" id="77848224"/>
<evidence type="ECO:0000313" key="2">
    <source>
        <dbReference type="Proteomes" id="UP000006044"/>
    </source>
</evidence>
<dbReference type="eggNOG" id="COG1319">
    <property type="taxonomic scope" value="Bacteria"/>
</dbReference>
<keyword evidence="2" id="KW-1185">Reference proteome</keyword>
<gene>
    <name evidence="1" type="ORF">HMPREF9448_00918</name>
</gene>
<dbReference type="RefSeq" id="WP_008861411.1">
    <property type="nucleotide sequence ID" value="NZ_JH815203.1"/>
</dbReference>
<dbReference type="PANTHER" id="PTHR11319">
    <property type="entry name" value="G PROTEIN-COUPLED RECEPTOR-RELATED"/>
    <property type="match status" value="1"/>
</dbReference>
<dbReference type="NCBIfam" id="NF041518">
    <property type="entry name" value="choice_anch_Q"/>
    <property type="match status" value="1"/>
</dbReference>
<dbReference type="Gene3D" id="2.160.20.10">
    <property type="entry name" value="Single-stranded right-handed beta-helix, Pectin lyase-like"/>
    <property type="match status" value="6"/>
</dbReference>
<evidence type="ECO:0008006" key="3">
    <source>
        <dbReference type="Google" id="ProtNLM"/>
    </source>
</evidence>
<accession>K0X113</accession>
<dbReference type="Proteomes" id="UP000006044">
    <property type="component" value="Unassembled WGS sequence"/>
</dbReference>